<proteinExistence type="predicted"/>
<gene>
    <name evidence="1" type="ORF">KIPB_009448</name>
</gene>
<sequence length="149" mass="17548">MGPIAAKVEEYSISEPSPLKLLKSYIRRLCLATLYVYGMSDNTPPTPQEIQAASEWELRQVNYVYWRVMKTARKRATRKTRGETDDERTYVDDIQRFDFTKVPEPLLDDVRFFMYLPGIPRKLIVLVELMKEVEEKEKEKILAHRSGYI</sequence>
<keyword evidence="2" id="KW-1185">Reference proteome</keyword>
<accession>A0A9K3D3Y6</accession>
<protein>
    <submittedName>
        <fullName evidence="1">Uncharacterized protein</fullName>
    </submittedName>
</protein>
<evidence type="ECO:0000313" key="1">
    <source>
        <dbReference type="EMBL" id="GIQ87413.1"/>
    </source>
</evidence>
<dbReference type="Proteomes" id="UP000265618">
    <property type="component" value="Unassembled WGS sequence"/>
</dbReference>
<dbReference type="AlphaFoldDB" id="A0A9K3D3Y6"/>
<name>A0A9K3D3Y6_9EUKA</name>
<organism evidence="1 2">
    <name type="scientific">Kipferlia bialata</name>
    <dbReference type="NCBI Taxonomy" id="797122"/>
    <lineage>
        <taxon>Eukaryota</taxon>
        <taxon>Metamonada</taxon>
        <taxon>Carpediemonas-like organisms</taxon>
        <taxon>Kipferlia</taxon>
    </lineage>
</organism>
<dbReference type="EMBL" id="BDIP01003214">
    <property type="protein sequence ID" value="GIQ87413.1"/>
    <property type="molecule type" value="Genomic_DNA"/>
</dbReference>
<comment type="caution">
    <text evidence="1">The sequence shown here is derived from an EMBL/GenBank/DDBJ whole genome shotgun (WGS) entry which is preliminary data.</text>
</comment>
<reference evidence="1 2" key="1">
    <citation type="journal article" date="2018" name="PLoS ONE">
        <title>The draft genome of Kipferlia bialata reveals reductive genome evolution in fornicate parasites.</title>
        <authorList>
            <person name="Tanifuji G."/>
            <person name="Takabayashi S."/>
            <person name="Kume K."/>
            <person name="Takagi M."/>
            <person name="Nakayama T."/>
            <person name="Kamikawa R."/>
            <person name="Inagaki Y."/>
            <person name="Hashimoto T."/>
        </authorList>
    </citation>
    <scope>NUCLEOTIDE SEQUENCE [LARGE SCALE GENOMIC DNA]</scope>
    <source>
        <strain evidence="1">NY0173</strain>
    </source>
</reference>
<evidence type="ECO:0000313" key="2">
    <source>
        <dbReference type="Proteomes" id="UP000265618"/>
    </source>
</evidence>